<accession>V5X6I0</accession>
<keyword evidence="3" id="KW-1003">Cell membrane</keyword>
<evidence type="ECO:0000256" key="1">
    <source>
        <dbReference type="ARBA" id="ARBA00004236"/>
    </source>
</evidence>
<dbReference type="Pfam" id="PF05423">
    <property type="entry name" value="Mycobact_memb"/>
    <property type="match status" value="1"/>
</dbReference>
<dbReference type="Gene3D" id="2.60.40.2880">
    <property type="entry name" value="MmpS1-5, C-terminal soluble domain"/>
    <property type="match status" value="1"/>
</dbReference>
<evidence type="ECO:0000256" key="4">
    <source>
        <dbReference type="ARBA" id="ARBA00022692"/>
    </source>
</evidence>
<evidence type="ECO:0000313" key="7">
    <source>
        <dbReference type="EMBL" id="AHC23612.1"/>
    </source>
</evidence>
<keyword evidence="4" id="KW-0812">Transmembrane</keyword>
<proteinExistence type="inferred from homology"/>
<name>V5X6I0_MYCNE</name>
<protein>
    <submittedName>
        <fullName evidence="7">Membrane protein</fullName>
    </submittedName>
</protein>
<dbReference type="InterPro" id="IPR038468">
    <property type="entry name" value="MmpS_C"/>
</dbReference>
<keyword evidence="6" id="KW-0472">Membrane</keyword>
<dbReference type="KEGG" id="mne:D174_02970"/>
<dbReference type="eggNOG" id="ENOG50329W4">
    <property type="taxonomic scope" value="Bacteria"/>
</dbReference>
<evidence type="ECO:0000256" key="5">
    <source>
        <dbReference type="ARBA" id="ARBA00022989"/>
    </source>
</evidence>
<gene>
    <name evidence="7" type="ORF">D174_02970</name>
</gene>
<evidence type="ECO:0000256" key="6">
    <source>
        <dbReference type="ARBA" id="ARBA00023136"/>
    </source>
</evidence>
<keyword evidence="8" id="KW-1185">Reference proteome</keyword>
<evidence type="ECO:0000256" key="2">
    <source>
        <dbReference type="ARBA" id="ARBA00007531"/>
    </source>
</evidence>
<dbReference type="Proteomes" id="UP000018763">
    <property type="component" value="Chromosome"/>
</dbReference>
<organism evidence="7 8">
    <name type="scientific">Mycolicibacterium neoaurum VKM Ac-1815D</name>
    <dbReference type="NCBI Taxonomy" id="700508"/>
    <lineage>
        <taxon>Bacteria</taxon>
        <taxon>Bacillati</taxon>
        <taxon>Actinomycetota</taxon>
        <taxon>Actinomycetes</taxon>
        <taxon>Mycobacteriales</taxon>
        <taxon>Mycobacteriaceae</taxon>
        <taxon>Mycolicibacterium</taxon>
    </lineage>
</organism>
<dbReference type="HOGENOM" id="CLU_119497_0_0_11"/>
<evidence type="ECO:0000256" key="3">
    <source>
        <dbReference type="ARBA" id="ARBA00022475"/>
    </source>
</evidence>
<comment type="subcellular location">
    <subcellularLocation>
        <location evidence="1">Cell membrane</location>
    </subcellularLocation>
</comment>
<comment type="similarity">
    <text evidence="2">Belongs to the MmpS family.</text>
</comment>
<evidence type="ECO:0000313" key="8">
    <source>
        <dbReference type="Proteomes" id="UP000018763"/>
    </source>
</evidence>
<dbReference type="EMBL" id="CP006936">
    <property type="protein sequence ID" value="AHC23612.1"/>
    <property type="molecule type" value="Genomic_DNA"/>
</dbReference>
<reference evidence="7 8" key="1">
    <citation type="journal article" date="2014" name="Genome Announc.">
        <title>Complete Genome Sequence of Sterol-Transforming Mycobacterium neoaurum Strain VKM Ac-1815D.</title>
        <authorList>
            <person name="Shtratnikova V.Y."/>
            <person name="Bragin E.Y."/>
            <person name="Dovbnya D.V."/>
            <person name="Pekov Y.A."/>
            <person name="Schelkunov M.I."/>
            <person name="Strizhov N."/>
            <person name="Ivashina T.V."/>
            <person name="Ashapkin V.V."/>
            <person name="Donova M.V."/>
        </authorList>
    </citation>
    <scope>NUCLEOTIDE SEQUENCE [LARGE SCALE GENOMIC DNA]</scope>
    <source>
        <strain evidence="7 8">VKM Ac-1815D</strain>
    </source>
</reference>
<keyword evidence="5" id="KW-1133">Transmembrane helix</keyword>
<dbReference type="GO" id="GO:0005886">
    <property type="term" value="C:plasma membrane"/>
    <property type="evidence" value="ECO:0007669"/>
    <property type="project" value="UniProtKB-SubCell"/>
</dbReference>
<sequence length="140" mass="15066">MLARNWLPMVIIAVLCVGAVAVWQIRGIFGADPVIVVPQNFAGDAERFNKKVVRMEVFGNPGAVVDISYLDLDAVPQQAKGVPLPWTLILSTTDPSTATTLVAQGDANSLGCRVFVDDELMAERVVDGYNAQTYCIVKSA</sequence>
<dbReference type="AlphaFoldDB" id="V5X6I0"/>
<dbReference type="InterPro" id="IPR008693">
    <property type="entry name" value="MmpS"/>
</dbReference>